<dbReference type="VEuPathDB" id="FungiDB:FUN_007104"/>
<sequence length="93" mass="10891">MLRRNPTRLEIRQDDVEQLPKLREVYQKKLSQKPGISGKGKRKSIELEDTIQRQSQQQQQSLQQPQEQPIPIVGTEELRNLKNSMTTQERIGL</sequence>
<dbReference type="Proteomes" id="UP000234323">
    <property type="component" value="Unassembled WGS sequence"/>
</dbReference>
<dbReference type="VEuPathDB" id="FungiDB:RhiirFUN_009630"/>
<reference evidence="2 3" key="1">
    <citation type="submission" date="2015-10" db="EMBL/GenBank/DDBJ databases">
        <title>Genome analyses suggest a sexual origin of heterokaryosis in a supposedly ancient asexual fungus.</title>
        <authorList>
            <person name="Ropars J."/>
            <person name="Sedzielewska K."/>
            <person name="Noel J."/>
            <person name="Charron P."/>
            <person name="Farinelli L."/>
            <person name="Marton T."/>
            <person name="Kruger M."/>
            <person name="Pelin A."/>
            <person name="Brachmann A."/>
            <person name="Corradi N."/>
        </authorList>
    </citation>
    <scope>NUCLEOTIDE SEQUENCE [LARGE SCALE GENOMIC DNA]</scope>
    <source>
        <strain evidence="2 3">A4</strain>
    </source>
</reference>
<name>A0A2I1FTW6_9GLOM</name>
<accession>A0A2I1FTW6</accession>
<feature type="region of interest" description="Disordered" evidence="1">
    <location>
        <begin position="26"/>
        <end position="72"/>
    </location>
</feature>
<gene>
    <name evidence="2" type="ORF">RhiirA4_391063</name>
</gene>
<keyword evidence="3" id="KW-1185">Reference proteome</keyword>
<dbReference type="OrthoDB" id="2422341at2759"/>
<feature type="compositionally biased region" description="Low complexity" evidence="1">
    <location>
        <begin position="52"/>
        <end position="72"/>
    </location>
</feature>
<dbReference type="EMBL" id="LLXI01000011">
    <property type="protein sequence ID" value="PKY37832.1"/>
    <property type="molecule type" value="Genomic_DNA"/>
</dbReference>
<organism evidence="2 3">
    <name type="scientific">Rhizophagus irregularis</name>
    <dbReference type="NCBI Taxonomy" id="588596"/>
    <lineage>
        <taxon>Eukaryota</taxon>
        <taxon>Fungi</taxon>
        <taxon>Fungi incertae sedis</taxon>
        <taxon>Mucoromycota</taxon>
        <taxon>Glomeromycotina</taxon>
        <taxon>Glomeromycetes</taxon>
        <taxon>Glomerales</taxon>
        <taxon>Glomeraceae</taxon>
        <taxon>Rhizophagus</taxon>
    </lineage>
</organism>
<protein>
    <submittedName>
        <fullName evidence="2">Uncharacterized protein</fullName>
    </submittedName>
</protein>
<proteinExistence type="predicted"/>
<comment type="caution">
    <text evidence="2">The sequence shown here is derived from an EMBL/GenBank/DDBJ whole genome shotgun (WGS) entry which is preliminary data.</text>
</comment>
<evidence type="ECO:0000313" key="3">
    <source>
        <dbReference type="Proteomes" id="UP000234323"/>
    </source>
</evidence>
<dbReference type="AlphaFoldDB" id="A0A2I1FTW6"/>
<evidence type="ECO:0000313" key="2">
    <source>
        <dbReference type="EMBL" id="PKY37832.1"/>
    </source>
</evidence>
<evidence type="ECO:0000256" key="1">
    <source>
        <dbReference type="SAM" id="MobiDB-lite"/>
    </source>
</evidence>
<dbReference type="VEuPathDB" id="FungiDB:RhiirA1_414044"/>